<keyword evidence="1" id="KW-0472">Membrane</keyword>
<gene>
    <name evidence="3" type="ORF">MNQ99_06030</name>
</gene>
<feature type="transmembrane region" description="Helical" evidence="1">
    <location>
        <begin position="168"/>
        <end position="187"/>
    </location>
</feature>
<feature type="transmembrane region" description="Helical" evidence="1">
    <location>
        <begin position="248"/>
        <end position="270"/>
    </location>
</feature>
<protein>
    <recommendedName>
        <fullName evidence="5">Integral membrane protein</fullName>
    </recommendedName>
</protein>
<proteinExistence type="predicted"/>
<evidence type="ECO:0008006" key="5">
    <source>
        <dbReference type="Google" id="ProtNLM"/>
    </source>
</evidence>
<dbReference type="RefSeq" id="WP_241914785.1">
    <property type="nucleotide sequence ID" value="NZ_CP093326.1"/>
</dbReference>
<accession>A0ABY3WGV5</accession>
<evidence type="ECO:0000313" key="3">
    <source>
        <dbReference type="EMBL" id="UNK46909.1"/>
    </source>
</evidence>
<reference evidence="3 4" key="1">
    <citation type="submission" date="2022-03" db="EMBL/GenBank/DDBJ databases">
        <title>Isotopic signatures of nitrous oxide derived from detoxification processes.</title>
        <authorList>
            <person name="Behrendt U."/>
            <person name="Buchen C."/>
            <person name="Well R."/>
            <person name="Ulrich A."/>
            <person name="Rohe L."/>
            <person name="Kolb S."/>
            <person name="Schloter M."/>
            <person name="Horn M.A."/>
            <person name="Augustin J."/>
        </authorList>
    </citation>
    <scope>NUCLEOTIDE SEQUENCE [LARGE SCALE GENOMIC DNA]</scope>
    <source>
        <strain evidence="3 4">S4-C24</strain>
    </source>
</reference>
<evidence type="ECO:0000313" key="4">
    <source>
        <dbReference type="Proteomes" id="UP000829069"/>
    </source>
</evidence>
<feature type="transmembrane region" description="Helical" evidence="1">
    <location>
        <begin position="194"/>
        <end position="213"/>
    </location>
</feature>
<evidence type="ECO:0000256" key="2">
    <source>
        <dbReference type="SAM" id="SignalP"/>
    </source>
</evidence>
<sequence length="280" mass="28396">MRALLAALSGLLAVLLAGAALCGAWANQRVFDRDGFVSLAAPLGSDAEFRAALASAVTEEVAGTEDLPAGLRELVRPIVERTAGAVTELDGFPHAVNETLANSHTLTFSGTTGSEAGITLDIAPIVGLAVTRVADALGTNLPVPERVLVPLGSAQTAGQLTFWQDLAAQWWVAALAAAAALVLMLLAARRSTTALAWAGIGTALLGGILWLAAVQVPPLAEGAAGSSELAATFVGRLAGMAVADFRSWAIVFAGIGLVVAVAGFTLRALLGGDRRKKATG</sequence>
<keyword evidence="4" id="KW-1185">Reference proteome</keyword>
<feature type="signal peptide" evidence="2">
    <location>
        <begin position="1"/>
        <end position="19"/>
    </location>
</feature>
<organism evidence="3 4">
    <name type="scientific">Arthrobacter sulfonylureivorans</name>
    <dbReference type="NCBI Taxonomy" id="2486855"/>
    <lineage>
        <taxon>Bacteria</taxon>
        <taxon>Bacillati</taxon>
        <taxon>Actinomycetota</taxon>
        <taxon>Actinomycetes</taxon>
        <taxon>Micrococcales</taxon>
        <taxon>Micrococcaceae</taxon>
        <taxon>Arthrobacter</taxon>
    </lineage>
</organism>
<name>A0ABY3WGV5_9MICC</name>
<keyword evidence="1" id="KW-1133">Transmembrane helix</keyword>
<evidence type="ECO:0000256" key="1">
    <source>
        <dbReference type="SAM" id="Phobius"/>
    </source>
</evidence>
<keyword evidence="1" id="KW-0812">Transmembrane</keyword>
<dbReference type="EMBL" id="CP093326">
    <property type="protein sequence ID" value="UNK46909.1"/>
    <property type="molecule type" value="Genomic_DNA"/>
</dbReference>
<dbReference type="Proteomes" id="UP000829069">
    <property type="component" value="Chromosome"/>
</dbReference>
<feature type="chain" id="PRO_5045503641" description="Integral membrane protein" evidence="2">
    <location>
        <begin position="20"/>
        <end position="280"/>
    </location>
</feature>
<keyword evidence="2" id="KW-0732">Signal</keyword>